<evidence type="ECO:0000256" key="8">
    <source>
        <dbReference type="ARBA" id="ARBA00023136"/>
    </source>
</evidence>
<evidence type="ECO:0000256" key="6">
    <source>
        <dbReference type="ARBA" id="ARBA00022989"/>
    </source>
</evidence>
<evidence type="ECO:0000256" key="1">
    <source>
        <dbReference type="ARBA" id="ARBA00004163"/>
    </source>
</evidence>
<gene>
    <name evidence="12" type="primary">SEC20</name>
    <name evidence="12" type="ORF">C6P45_002917</name>
</gene>
<evidence type="ECO:0000256" key="3">
    <source>
        <dbReference type="ARBA" id="ARBA00022692"/>
    </source>
</evidence>
<proteinExistence type="inferred from homology"/>
<dbReference type="InterPro" id="IPR005606">
    <property type="entry name" value="Sec20"/>
</dbReference>
<comment type="caution">
    <text evidence="12">The sequence shown here is derived from an EMBL/GenBank/DDBJ whole genome shotgun (WGS) entry which is preliminary data.</text>
</comment>
<dbReference type="EMBL" id="PUHR01000287">
    <property type="protein sequence ID" value="KAG0655662.1"/>
    <property type="molecule type" value="Genomic_DNA"/>
</dbReference>
<dbReference type="PANTHER" id="PTHR12825:SF0">
    <property type="entry name" value="VESICLE TRANSPORT PROTEIN SEC20"/>
    <property type="match status" value="1"/>
</dbReference>
<dbReference type="OrthoDB" id="46868at2759"/>
<dbReference type="GO" id="GO:0031201">
    <property type="term" value="C:SNARE complex"/>
    <property type="evidence" value="ECO:0007669"/>
    <property type="project" value="TreeGrafter"/>
</dbReference>
<keyword evidence="4" id="KW-0256">Endoplasmic reticulum</keyword>
<dbReference type="GO" id="GO:0006890">
    <property type="term" value="P:retrograde vesicle-mediated transport, Golgi to endoplasmic reticulum"/>
    <property type="evidence" value="ECO:0007669"/>
    <property type="project" value="InterPro"/>
</dbReference>
<comment type="similarity">
    <text evidence="9">Belongs to the SEC20 family.</text>
</comment>
<dbReference type="PANTHER" id="PTHR12825">
    <property type="entry name" value="BNIP1-RELATED"/>
    <property type="match status" value="1"/>
</dbReference>
<keyword evidence="8 10" id="KW-0472">Membrane</keyword>
<keyword evidence="5" id="KW-0931">ER-Golgi transport</keyword>
<evidence type="ECO:0000313" key="13">
    <source>
        <dbReference type="Proteomes" id="UP000750334"/>
    </source>
</evidence>
<reference evidence="12 13" key="1">
    <citation type="submission" date="2020-11" db="EMBL/GenBank/DDBJ databases">
        <title>Kefir isolates.</title>
        <authorList>
            <person name="Marcisauskas S."/>
            <person name="Kim Y."/>
            <person name="Blasche S."/>
        </authorList>
    </citation>
    <scope>NUCLEOTIDE SEQUENCE [LARGE SCALE GENOMIC DNA]</scope>
    <source>
        <strain evidence="12 13">OG2</strain>
    </source>
</reference>
<dbReference type="GO" id="GO:0005789">
    <property type="term" value="C:endoplasmic reticulum membrane"/>
    <property type="evidence" value="ECO:0007669"/>
    <property type="project" value="UniProtKB-SubCell"/>
</dbReference>
<dbReference type="Proteomes" id="UP000750334">
    <property type="component" value="Unassembled WGS sequence"/>
</dbReference>
<feature type="transmembrane region" description="Helical" evidence="10">
    <location>
        <begin position="279"/>
        <end position="298"/>
    </location>
</feature>
<keyword evidence="13" id="KW-1185">Reference proteome</keyword>
<dbReference type="GO" id="GO:0005484">
    <property type="term" value="F:SNAP receptor activity"/>
    <property type="evidence" value="ECO:0007669"/>
    <property type="project" value="InterPro"/>
</dbReference>
<dbReference type="Pfam" id="PF03908">
    <property type="entry name" value="Sec20"/>
    <property type="match status" value="1"/>
</dbReference>
<evidence type="ECO:0000256" key="7">
    <source>
        <dbReference type="ARBA" id="ARBA00023054"/>
    </source>
</evidence>
<organism evidence="12 13">
    <name type="scientific">Maudiozyma exigua</name>
    <name type="common">Yeast</name>
    <name type="synonym">Kazachstania exigua</name>
    <dbReference type="NCBI Taxonomy" id="34358"/>
    <lineage>
        <taxon>Eukaryota</taxon>
        <taxon>Fungi</taxon>
        <taxon>Dikarya</taxon>
        <taxon>Ascomycota</taxon>
        <taxon>Saccharomycotina</taxon>
        <taxon>Saccharomycetes</taxon>
        <taxon>Saccharomycetales</taxon>
        <taxon>Saccharomycetaceae</taxon>
        <taxon>Maudiozyma</taxon>
    </lineage>
</organism>
<feature type="domain" description="Sec20 C-terminal" evidence="11">
    <location>
        <begin position="181"/>
        <end position="272"/>
    </location>
</feature>
<evidence type="ECO:0000313" key="12">
    <source>
        <dbReference type="EMBL" id="KAG0655662.1"/>
    </source>
</evidence>
<comment type="subcellular location">
    <subcellularLocation>
        <location evidence="1">Endoplasmic reticulum membrane</location>
        <topology evidence="1">Single-pass type IV membrane protein</topology>
    </subcellularLocation>
</comment>
<evidence type="ECO:0000256" key="10">
    <source>
        <dbReference type="SAM" id="Phobius"/>
    </source>
</evidence>
<evidence type="ECO:0000256" key="4">
    <source>
        <dbReference type="ARBA" id="ARBA00022824"/>
    </source>
</evidence>
<dbReference type="AlphaFoldDB" id="A0A9P6VTZ4"/>
<keyword evidence="7" id="KW-0175">Coiled coil</keyword>
<protein>
    <submittedName>
        <fullName evidence="12">Protein transport protein sec20</fullName>
    </submittedName>
</protein>
<feature type="transmembrane region" description="Helical" evidence="10">
    <location>
        <begin position="253"/>
        <end position="273"/>
    </location>
</feature>
<evidence type="ECO:0000256" key="5">
    <source>
        <dbReference type="ARBA" id="ARBA00022892"/>
    </source>
</evidence>
<keyword evidence="3 10" id="KW-0812">Transmembrane</keyword>
<evidence type="ECO:0000259" key="11">
    <source>
        <dbReference type="Pfam" id="PF03908"/>
    </source>
</evidence>
<keyword evidence="2" id="KW-0813">Transport</keyword>
<name>A0A9P6VTZ4_MAUEX</name>
<keyword evidence="6 10" id="KW-1133">Transmembrane helix</keyword>
<accession>A0A9P6VTZ4</accession>
<evidence type="ECO:0000256" key="2">
    <source>
        <dbReference type="ARBA" id="ARBA00022448"/>
    </source>
</evidence>
<evidence type="ECO:0000256" key="9">
    <source>
        <dbReference type="ARBA" id="ARBA00037934"/>
    </source>
</evidence>
<sequence length="345" mass="39621">MLQYVDDLKDLKFKMLDQLSKLNSCNNEINEDSTLNDTTEEVNSQSISEECTKLILQFESILKVAIVSINQSNKNMKLTYIQSQSLDDIDSLKISGSNFNDCKPSLIQTIKELIVLTNWNYEFKQKLKQRIQNDHYDKLSQIDELRNEAIEKHSQLRTKDTIKDTRTVDIQASSTKSQLLSQTKKLSNNLIKGNQILQSSILQSNLNLDELRQQTSSLQTVDDKYDQFQSIVTKTSSLVKSLEKASNQEKRDVYLALFFLIACISWVIWRRILKMPVKLFLWMCFKFFKSILVAIGMVQSTMKNSTLTSSESVSGSKSLIITATDSLEKIVDDVMDRILDDHDEL</sequence>
<dbReference type="InterPro" id="IPR056173">
    <property type="entry name" value="Sec20_C"/>
</dbReference>